<organism evidence="2 3">
    <name type="scientific">Cucurbita maxima</name>
    <name type="common">Pumpkin</name>
    <name type="synonym">Winter squash</name>
    <dbReference type="NCBI Taxonomy" id="3661"/>
    <lineage>
        <taxon>Eukaryota</taxon>
        <taxon>Viridiplantae</taxon>
        <taxon>Streptophyta</taxon>
        <taxon>Embryophyta</taxon>
        <taxon>Tracheophyta</taxon>
        <taxon>Spermatophyta</taxon>
        <taxon>Magnoliopsida</taxon>
        <taxon>eudicotyledons</taxon>
        <taxon>Gunneridae</taxon>
        <taxon>Pentapetalae</taxon>
        <taxon>rosids</taxon>
        <taxon>fabids</taxon>
        <taxon>Cucurbitales</taxon>
        <taxon>Cucurbitaceae</taxon>
        <taxon>Cucurbiteae</taxon>
        <taxon>Cucurbita</taxon>
    </lineage>
</organism>
<keyword evidence="2" id="KW-1185">Reference proteome</keyword>
<evidence type="ECO:0000313" key="3">
    <source>
        <dbReference type="RefSeq" id="XP_022982275.1"/>
    </source>
</evidence>
<dbReference type="GO" id="GO:0042752">
    <property type="term" value="P:regulation of circadian rhythm"/>
    <property type="evidence" value="ECO:0007669"/>
    <property type="project" value="InterPro"/>
</dbReference>
<feature type="compositionally biased region" description="Polar residues" evidence="1">
    <location>
        <begin position="138"/>
        <end position="151"/>
    </location>
</feature>
<dbReference type="AlphaFoldDB" id="A0A6J1J278"/>
<dbReference type="PANTHER" id="PTHR33676:SF3">
    <property type="entry name" value="COLD-REGULATED PROTEIN 27"/>
    <property type="match status" value="1"/>
</dbReference>
<dbReference type="Proteomes" id="UP000504608">
    <property type="component" value="Unplaced"/>
</dbReference>
<feature type="region of interest" description="Disordered" evidence="1">
    <location>
        <begin position="77"/>
        <end position="105"/>
    </location>
</feature>
<dbReference type="RefSeq" id="XP_022982275.1">
    <property type="nucleotide sequence ID" value="XM_023126507.1"/>
</dbReference>
<protein>
    <submittedName>
        <fullName evidence="3">Uncharacterized protein LOC111481154</fullName>
    </submittedName>
</protein>
<evidence type="ECO:0000313" key="2">
    <source>
        <dbReference type="Proteomes" id="UP000504608"/>
    </source>
</evidence>
<sequence length="297" mass="33200">MTTVKVLLSPNTAFRSLPKDLSPLARFHFSFLHLSPSRHCKSGDNPSSSSVFMELLPPNLENLKPKETRTDSLISELAMDESTEAPLQDESSSQGTRMTESVPSDWTDEKHHLFLESMEASFVSQMFDSAHSGGTGSGKENSSWTKLHGQSQAASHVHSHVGQFKVLRQGSWKNVNFEPTEARPNLLNDYQALSRNPWIHHFRAARKNKNVACKSPAISSRKRNLLPFGGDNNSGPMRACNSDLSRHYIYNNKEMSDQNFVDGEREVEKVAKGSNDCNTKRVKTSETNDLINDQVVP</sequence>
<dbReference type="KEGG" id="cmax:111481154"/>
<name>A0A6J1J278_CUCMA</name>
<evidence type="ECO:0000256" key="1">
    <source>
        <dbReference type="SAM" id="MobiDB-lite"/>
    </source>
</evidence>
<dbReference type="InterPro" id="IPR044678">
    <property type="entry name" value="COR27/28"/>
</dbReference>
<feature type="region of interest" description="Disordered" evidence="1">
    <location>
        <begin position="129"/>
        <end position="151"/>
    </location>
</feature>
<dbReference type="OrthoDB" id="1923282at2759"/>
<gene>
    <name evidence="3" type="primary">LOC111481154</name>
</gene>
<accession>A0A6J1J278</accession>
<reference evidence="3" key="1">
    <citation type="submission" date="2025-08" db="UniProtKB">
        <authorList>
            <consortium name="RefSeq"/>
        </authorList>
    </citation>
    <scope>IDENTIFICATION</scope>
    <source>
        <tissue evidence="3">Young leaves</tissue>
    </source>
</reference>
<dbReference type="GeneID" id="111481154"/>
<proteinExistence type="predicted"/>
<feature type="compositionally biased region" description="Polar residues" evidence="1">
    <location>
        <begin position="89"/>
        <end position="104"/>
    </location>
</feature>
<dbReference type="GO" id="GO:0009409">
    <property type="term" value="P:response to cold"/>
    <property type="evidence" value="ECO:0007669"/>
    <property type="project" value="InterPro"/>
</dbReference>
<dbReference type="PANTHER" id="PTHR33676">
    <property type="entry name" value="COLD REGULATED PROTEIN 27"/>
    <property type="match status" value="1"/>
</dbReference>